<dbReference type="OrthoDB" id="9811884at2"/>
<dbReference type="Proteomes" id="UP000014204">
    <property type="component" value="Unassembled WGS sequence"/>
</dbReference>
<name>R9L629_9ACTN</name>
<comment type="subcellular location">
    <subcellularLocation>
        <location evidence="1">Membrane</location>
        <topology evidence="1">Multi-pass membrane protein</topology>
    </subcellularLocation>
</comment>
<sequence length="329" mass="36770">MAVDISVVVPVYGCPGALPELHRRLVAVLEGMGKSFEIVLVDDHDPQNSWEGIERLCALDERVVGVRLSRNFGQIRAITAGLDLCQGDWVVVMDCDLQDRPEGIPQLYEKAQEGYDVVFARRVQRKDSGVTKLFSRAFYKVYEYFTDGTYDASLCNFSISRRIVIQSYCSMRERNRAYTMFIKWLGFKQTAIDLVGDERFEGESSYSFKKKLVMAFELITAQSTKPLKFAVTVGFFFALVSLLVIVATVVNHFLNTDDVLAGWTSTIASIFFMGGLILASVGVVGLYVGNIFEEVKGRPLYVVAEVLNGDVTAEDILDARALGRRHHLG</sequence>
<keyword evidence="7 8" id="KW-0472">Membrane</keyword>
<evidence type="ECO:0000256" key="8">
    <source>
        <dbReference type="SAM" id="Phobius"/>
    </source>
</evidence>
<comment type="caution">
    <text evidence="10">The sequence shown here is derived from an EMBL/GenBank/DDBJ whole genome shotgun (WGS) entry which is preliminary data.</text>
</comment>
<dbReference type="InterPro" id="IPR050256">
    <property type="entry name" value="Glycosyltransferase_2"/>
</dbReference>
<evidence type="ECO:0000256" key="4">
    <source>
        <dbReference type="ARBA" id="ARBA00022679"/>
    </source>
</evidence>
<dbReference type="eggNOG" id="COG0463">
    <property type="taxonomic scope" value="Bacteria"/>
</dbReference>
<dbReference type="SUPFAM" id="SSF53448">
    <property type="entry name" value="Nucleotide-diphospho-sugar transferases"/>
    <property type="match status" value="1"/>
</dbReference>
<evidence type="ECO:0000313" key="11">
    <source>
        <dbReference type="Proteomes" id="UP000014204"/>
    </source>
</evidence>
<keyword evidence="3" id="KW-0328">Glycosyltransferase</keyword>
<dbReference type="AlphaFoldDB" id="R9L629"/>
<feature type="transmembrane region" description="Helical" evidence="8">
    <location>
        <begin position="266"/>
        <end position="288"/>
    </location>
</feature>
<dbReference type="GO" id="GO:0005886">
    <property type="term" value="C:plasma membrane"/>
    <property type="evidence" value="ECO:0007669"/>
    <property type="project" value="TreeGrafter"/>
</dbReference>
<dbReference type="GO" id="GO:0016757">
    <property type="term" value="F:glycosyltransferase activity"/>
    <property type="evidence" value="ECO:0007669"/>
    <property type="project" value="UniProtKB-KW"/>
</dbReference>
<protein>
    <recommendedName>
        <fullName evidence="9">Glycosyltransferase 2-like domain-containing protein</fullName>
    </recommendedName>
</protein>
<dbReference type="PANTHER" id="PTHR48090">
    <property type="entry name" value="UNDECAPRENYL-PHOSPHATE 4-DEOXY-4-FORMAMIDO-L-ARABINOSE TRANSFERASE-RELATED"/>
    <property type="match status" value="1"/>
</dbReference>
<keyword evidence="4" id="KW-0808">Transferase</keyword>
<keyword evidence="11" id="KW-1185">Reference proteome</keyword>
<organism evidence="10 11">
    <name type="scientific">Adlercreutzia caecimuris B7</name>
    <dbReference type="NCBI Taxonomy" id="1235794"/>
    <lineage>
        <taxon>Bacteria</taxon>
        <taxon>Bacillati</taxon>
        <taxon>Actinomycetota</taxon>
        <taxon>Coriobacteriia</taxon>
        <taxon>Eggerthellales</taxon>
        <taxon>Eggerthellaceae</taxon>
        <taxon>Adlercreutzia</taxon>
    </lineage>
</organism>
<dbReference type="STRING" id="1235794.C811_00145"/>
<accession>R9L629</accession>
<keyword evidence="5 8" id="KW-0812">Transmembrane</keyword>
<evidence type="ECO:0000259" key="9">
    <source>
        <dbReference type="Pfam" id="PF00535"/>
    </source>
</evidence>
<evidence type="ECO:0000313" key="10">
    <source>
        <dbReference type="EMBL" id="EOS53841.1"/>
    </source>
</evidence>
<feature type="transmembrane region" description="Helical" evidence="8">
    <location>
        <begin position="229"/>
        <end position="254"/>
    </location>
</feature>
<gene>
    <name evidence="10" type="ORF">C811_00145</name>
</gene>
<evidence type="ECO:0000256" key="5">
    <source>
        <dbReference type="ARBA" id="ARBA00022692"/>
    </source>
</evidence>
<dbReference type="InterPro" id="IPR029044">
    <property type="entry name" value="Nucleotide-diphossugar_trans"/>
</dbReference>
<keyword evidence="6 8" id="KW-1133">Transmembrane helix</keyword>
<dbReference type="Pfam" id="PF00535">
    <property type="entry name" value="Glycos_transf_2"/>
    <property type="match status" value="1"/>
</dbReference>
<dbReference type="HOGENOM" id="CLU_033536_0_0_11"/>
<dbReference type="Gene3D" id="3.90.550.10">
    <property type="entry name" value="Spore Coat Polysaccharide Biosynthesis Protein SpsA, Chain A"/>
    <property type="match status" value="1"/>
</dbReference>
<feature type="domain" description="Glycosyltransferase 2-like" evidence="9">
    <location>
        <begin position="6"/>
        <end position="138"/>
    </location>
</feature>
<evidence type="ECO:0000256" key="3">
    <source>
        <dbReference type="ARBA" id="ARBA00022676"/>
    </source>
</evidence>
<evidence type="ECO:0000256" key="1">
    <source>
        <dbReference type="ARBA" id="ARBA00004141"/>
    </source>
</evidence>
<reference evidence="10 11" key="1">
    <citation type="submission" date="2013-04" db="EMBL/GenBank/DDBJ databases">
        <title>The Genome Sequence of Enterorhabdus caecimuris B7.</title>
        <authorList>
            <consortium name="The Broad Institute Genomics Platform"/>
            <consortium name="The Broad Institute Genome Sequencing Center for Infectious Disease"/>
            <person name="Earl A."/>
            <person name="Xavier R."/>
            <person name="Elson C."/>
            <person name="Duck W."/>
            <person name="Walker B."/>
            <person name="Young S."/>
            <person name="Zeng Q."/>
            <person name="Gargeya S."/>
            <person name="Fitzgerald M."/>
            <person name="Haas B."/>
            <person name="Abouelleil A."/>
            <person name="Allen A.W."/>
            <person name="Alvarado L."/>
            <person name="Arachchi H.M."/>
            <person name="Berlin A.M."/>
            <person name="Chapman S.B."/>
            <person name="Gainer-Dewar J."/>
            <person name="Goldberg J."/>
            <person name="Griggs A."/>
            <person name="Gujja S."/>
            <person name="Hansen M."/>
            <person name="Howarth C."/>
            <person name="Imamovic A."/>
            <person name="Ireland A."/>
            <person name="Larimer J."/>
            <person name="McCowan C."/>
            <person name="Murphy C."/>
            <person name="Pearson M."/>
            <person name="Poon T.W."/>
            <person name="Priest M."/>
            <person name="Roberts A."/>
            <person name="Saif S."/>
            <person name="Shea T."/>
            <person name="Sisk P."/>
            <person name="Sykes S."/>
            <person name="Wortman J."/>
            <person name="Nusbaum C."/>
            <person name="Birren B."/>
        </authorList>
    </citation>
    <scope>NUCLEOTIDE SEQUENCE [LARGE SCALE GENOMIC DNA]</scope>
    <source>
        <strain evidence="10 11">B7</strain>
    </source>
</reference>
<dbReference type="RefSeq" id="WP_016308394.1">
    <property type="nucleotide sequence ID" value="NZ_KE159646.1"/>
</dbReference>
<dbReference type="CDD" id="cd04187">
    <property type="entry name" value="DPM1_like_bac"/>
    <property type="match status" value="1"/>
</dbReference>
<evidence type="ECO:0000256" key="7">
    <source>
        <dbReference type="ARBA" id="ARBA00023136"/>
    </source>
</evidence>
<dbReference type="PANTHER" id="PTHR48090:SF1">
    <property type="entry name" value="PROPHAGE BACTOPRENOL GLUCOSYL TRANSFERASE HOMOLOG"/>
    <property type="match status" value="1"/>
</dbReference>
<proteinExistence type="inferred from homology"/>
<evidence type="ECO:0000256" key="2">
    <source>
        <dbReference type="ARBA" id="ARBA00006739"/>
    </source>
</evidence>
<evidence type="ECO:0000256" key="6">
    <source>
        <dbReference type="ARBA" id="ARBA00022989"/>
    </source>
</evidence>
<comment type="similarity">
    <text evidence="2">Belongs to the glycosyltransferase 2 family.</text>
</comment>
<dbReference type="GeneID" id="82189810"/>
<dbReference type="EMBL" id="ASSY01000001">
    <property type="protein sequence ID" value="EOS53841.1"/>
    <property type="molecule type" value="Genomic_DNA"/>
</dbReference>
<dbReference type="InterPro" id="IPR001173">
    <property type="entry name" value="Glyco_trans_2-like"/>
</dbReference>
<dbReference type="PATRIC" id="fig|1235794.3.peg.149"/>